<dbReference type="Gene3D" id="3.40.228.10">
    <property type="entry name" value="Dimethylsulfoxide Reductase, domain 2"/>
    <property type="match status" value="1"/>
</dbReference>
<comment type="caution">
    <text evidence="6">The sequence shown here is derived from an EMBL/GenBank/DDBJ whole genome shotgun (WGS) entry which is preliminary data.</text>
</comment>
<dbReference type="InterPro" id="IPR050123">
    <property type="entry name" value="Prok_molybdopt-oxidoreductase"/>
</dbReference>
<feature type="compositionally biased region" description="Basic and acidic residues" evidence="4">
    <location>
        <begin position="423"/>
        <end position="432"/>
    </location>
</feature>
<dbReference type="AlphaFoldDB" id="A0A0F9B9X0"/>
<evidence type="ECO:0000259" key="5">
    <source>
        <dbReference type="Pfam" id="PF00384"/>
    </source>
</evidence>
<proteinExistence type="predicted"/>
<protein>
    <recommendedName>
        <fullName evidence="5">Molybdopterin oxidoreductase domain-containing protein</fullName>
    </recommendedName>
</protein>
<accession>A0A0F9B9X0</accession>
<sequence length="478" mass="52219">VEVDWDEAIRVAAENLAAWRGNGFGIIGSAQDTLEENYSLQKFTRAVMNSNNIDLISSFPDPRLQEEIASHLQPKGRLEDILKADTLLVLGTDASVSHPLVENRIRKAYNAGRKVLYANSEATRTSLFSTVEINYSKCKDYNFLFVLLAELARETISGLPAGFAKQVKESLLISGLKSCSVKKDDLQAFVKALVKSRSLCIIVDESLLRDVSGLQTIKALANIRFLKAEKSNCRIMLLGNEGNLMGAAMAGAHPYLLPGLDPVSDDKALLKWNKNWDVKLSDVRGLPCNEMLSNIGRDGISALMIAGDVPVSGNLGKASLKKLKFMVQLNMFSTELTDHANVFLPVTGFLENDGHFLTLDGKIQRLHRAVPPQGKSRSVSEIISLLAGAMKADGFSTGRAGAVWKEIGSSIKIPVPQNGSPKPRFELMKPPDSRNAGSGKKSGSGKNHQDHYRYRGNRLSDLVTDLQALLESGMKEKV</sequence>
<dbReference type="GO" id="GO:0016020">
    <property type="term" value="C:membrane"/>
    <property type="evidence" value="ECO:0007669"/>
    <property type="project" value="TreeGrafter"/>
</dbReference>
<evidence type="ECO:0000313" key="6">
    <source>
        <dbReference type="EMBL" id="KKL18445.1"/>
    </source>
</evidence>
<dbReference type="EMBL" id="LAZR01038867">
    <property type="protein sequence ID" value="KKL18445.1"/>
    <property type="molecule type" value="Genomic_DNA"/>
</dbReference>
<feature type="compositionally biased region" description="Low complexity" evidence="4">
    <location>
        <begin position="437"/>
        <end position="446"/>
    </location>
</feature>
<reference evidence="6" key="1">
    <citation type="journal article" date="2015" name="Nature">
        <title>Complex archaea that bridge the gap between prokaryotes and eukaryotes.</title>
        <authorList>
            <person name="Spang A."/>
            <person name="Saw J.H."/>
            <person name="Jorgensen S.L."/>
            <person name="Zaremba-Niedzwiedzka K."/>
            <person name="Martijn J."/>
            <person name="Lind A.E."/>
            <person name="van Eijk R."/>
            <person name="Schleper C."/>
            <person name="Guy L."/>
            <person name="Ettema T.J."/>
        </authorList>
    </citation>
    <scope>NUCLEOTIDE SEQUENCE</scope>
</reference>
<name>A0A0F9B9X0_9ZZZZ</name>
<dbReference type="InterPro" id="IPR006656">
    <property type="entry name" value="Mopterin_OxRdtase"/>
</dbReference>
<feature type="region of interest" description="Disordered" evidence="4">
    <location>
        <begin position="413"/>
        <end position="457"/>
    </location>
</feature>
<dbReference type="GO" id="GO:0051536">
    <property type="term" value="F:iron-sulfur cluster binding"/>
    <property type="evidence" value="ECO:0007669"/>
    <property type="project" value="UniProtKB-KW"/>
</dbReference>
<dbReference type="SUPFAM" id="SSF53706">
    <property type="entry name" value="Formate dehydrogenase/DMSO reductase, domains 1-3"/>
    <property type="match status" value="1"/>
</dbReference>
<dbReference type="GO" id="GO:0003954">
    <property type="term" value="F:NADH dehydrogenase activity"/>
    <property type="evidence" value="ECO:0007669"/>
    <property type="project" value="TreeGrafter"/>
</dbReference>
<organism evidence="6">
    <name type="scientific">marine sediment metagenome</name>
    <dbReference type="NCBI Taxonomy" id="412755"/>
    <lineage>
        <taxon>unclassified sequences</taxon>
        <taxon>metagenomes</taxon>
        <taxon>ecological metagenomes</taxon>
    </lineage>
</organism>
<dbReference type="PANTHER" id="PTHR43105">
    <property type="entry name" value="RESPIRATORY NITRATE REDUCTASE"/>
    <property type="match status" value="1"/>
</dbReference>
<evidence type="ECO:0000256" key="3">
    <source>
        <dbReference type="ARBA" id="ARBA00023014"/>
    </source>
</evidence>
<dbReference type="Gene3D" id="3.40.50.740">
    <property type="match status" value="1"/>
</dbReference>
<dbReference type="PANTHER" id="PTHR43105:SF10">
    <property type="entry name" value="NADH-QUINONE OXIDOREDUCTASE SUBUNIT G"/>
    <property type="match status" value="1"/>
</dbReference>
<keyword evidence="1" id="KW-0479">Metal-binding</keyword>
<keyword evidence="2" id="KW-0408">Iron</keyword>
<keyword evidence="3" id="KW-0411">Iron-sulfur</keyword>
<dbReference type="GO" id="GO:0046872">
    <property type="term" value="F:metal ion binding"/>
    <property type="evidence" value="ECO:0007669"/>
    <property type="project" value="UniProtKB-KW"/>
</dbReference>
<dbReference type="Pfam" id="PF00384">
    <property type="entry name" value="Molybdopterin"/>
    <property type="match status" value="1"/>
</dbReference>
<evidence type="ECO:0000256" key="2">
    <source>
        <dbReference type="ARBA" id="ARBA00023004"/>
    </source>
</evidence>
<gene>
    <name evidence="6" type="ORF">LCGC14_2475440</name>
</gene>
<feature type="non-terminal residue" evidence="6">
    <location>
        <position position="1"/>
    </location>
</feature>
<evidence type="ECO:0000256" key="4">
    <source>
        <dbReference type="SAM" id="MobiDB-lite"/>
    </source>
</evidence>
<feature type="domain" description="Molybdopterin oxidoreductase" evidence="5">
    <location>
        <begin position="1"/>
        <end position="387"/>
    </location>
</feature>
<dbReference type="GO" id="GO:0022904">
    <property type="term" value="P:respiratory electron transport chain"/>
    <property type="evidence" value="ECO:0007669"/>
    <property type="project" value="TreeGrafter"/>
</dbReference>
<evidence type="ECO:0000256" key="1">
    <source>
        <dbReference type="ARBA" id="ARBA00022723"/>
    </source>
</evidence>